<dbReference type="OrthoDB" id="1081807at2759"/>
<reference evidence="19" key="2">
    <citation type="submission" date="2025-08" db="UniProtKB">
        <authorList>
            <consortium name="RefSeq"/>
        </authorList>
    </citation>
    <scope>IDENTIFICATION</scope>
    <source>
        <tissue evidence="19">Blood</tissue>
    </source>
</reference>
<evidence type="ECO:0000256" key="16">
    <source>
        <dbReference type="SAM" id="Phobius"/>
    </source>
</evidence>
<comment type="similarity">
    <text evidence="2 14">Belongs to the Toll-like receptor family.</text>
</comment>
<evidence type="ECO:0000256" key="11">
    <source>
        <dbReference type="ARBA" id="ARBA00023170"/>
    </source>
</evidence>
<dbReference type="GO" id="GO:0005886">
    <property type="term" value="C:plasma membrane"/>
    <property type="evidence" value="ECO:0007669"/>
    <property type="project" value="TreeGrafter"/>
</dbReference>
<dbReference type="InterPro" id="IPR000157">
    <property type="entry name" value="TIR_dom"/>
</dbReference>
<dbReference type="Pfam" id="PF01582">
    <property type="entry name" value="TIR"/>
    <property type="match status" value="1"/>
</dbReference>
<keyword evidence="18" id="KW-1185">Reference proteome</keyword>
<evidence type="ECO:0000256" key="1">
    <source>
        <dbReference type="ARBA" id="ARBA00004479"/>
    </source>
</evidence>
<keyword evidence="10 16" id="KW-0472">Membrane</keyword>
<dbReference type="Gene3D" id="3.80.10.10">
    <property type="entry name" value="Ribonuclease Inhibitor"/>
    <property type="match status" value="1"/>
</dbReference>
<reference evidence="18" key="1">
    <citation type="journal article" date="2016" name="Nat. Commun.">
        <title>The channel catfish genome sequence provides insights into the evolution of scale formation in teleosts.</title>
        <authorList>
            <person name="Liu Z."/>
            <person name="Liu S."/>
            <person name="Yao J."/>
            <person name="Bao L."/>
            <person name="Zhang J."/>
            <person name="Li Y."/>
            <person name="Jiang C."/>
            <person name="Sun L."/>
            <person name="Wang R."/>
            <person name="Zhang Y."/>
            <person name="Zhou T."/>
            <person name="Zeng Q."/>
            <person name="Fu Q."/>
            <person name="Gao S."/>
            <person name="Li N."/>
            <person name="Koren S."/>
            <person name="Jiang Y."/>
            <person name="Zimin A."/>
            <person name="Xu P."/>
            <person name="Phillippy A.M."/>
            <person name="Geng X."/>
            <person name="Song L."/>
            <person name="Sun F."/>
            <person name="Li C."/>
            <person name="Wang X."/>
            <person name="Chen A."/>
            <person name="Jin Y."/>
            <person name="Yuan Z."/>
            <person name="Yang Y."/>
            <person name="Tan S."/>
            <person name="Peatman E."/>
            <person name="Lu J."/>
            <person name="Qin Z."/>
            <person name="Dunham R."/>
            <person name="Li Z."/>
            <person name="Sonstegard T."/>
            <person name="Feng J."/>
            <person name="Danzmann R.G."/>
            <person name="Schroeder S."/>
            <person name="Scheffler B."/>
            <person name="Duke M.V."/>
            <person name="Ballard L."/>
            <person name="Kucuktas H."/>
            <person name="Kaltenboeck L."/>
            <person name="Liu H."/>
            <person name="Armbruster J."/>
            <person name="Xie Y."/>
            <person name="Kirby M.L."/>
            <person name="Tian Y."/>
            <person name="Flanagan M.E."/>
            <person name="Mu W."/>
            <person name="Waldbieser G.C."/>
        </authorList>
    </citation>
    <scope>NUCLEOTIDE SEQUENCE [LARGE SCALE GENOMIC DNA]</scope>
    <source>
        <strain evidence="18">SDA103</strain>
    </source>
</reference>
<evidence type="ECO:0000313" key="18">
    <source>
        <dbReference type="Proteomes" id="UP000221080"/>
    </source>
</evidence>
<evidence type="ECO:0000256" key="7">
    <source>
        <dbReference type="ARBA" id="ARBA00022737"/>
    </source>
</evidence>
<feature type="transmembrane region" description="Helical" evidence="16">
    <location>
        <begin position="628"/>
        <end position="650"/>
    </location>
</feature>
<keyword evidence="8 14" id="KW-0391">Immunity</keyword>
<dbReference type="SUPFAM" id="SSF52058">
    <property type="entry name" value="L domain-like"/>
    <property type="match status" value="1"/>
</dbReference>
<dbReference type="PROSITE" id="PS50104">
    <property type="entry name" value="TIR"/>
    <property type="match status" value="1"/>
</dbReference>
<evidence type="ECO:0000256" key="13">
    <source>
        <dbReference type="ARBA" id="ARBA00023198"/>
    </source>
</evidence>
<dbReference type="PANTHER" id="PTHR24365">
    <property type="entry name" value="TOLL-LIKE RECEPTOR"/>
    <property type="match status" value="1"/>
</dbReference>
<dbReference type="GO" id="GO:0002224">
    <property type="term" value="P:toll-like receptor signaling pathway"/>
    <property type="evidence" value="ECO:0007669"/>
    <property type="project" value="InterPro"/>
</dbReference>
<dbReference type="PANTHER" id="PTHR24365:SF422">
    <property type="entry name" value="TOLL-LIKE RECEPTOR 6"/>
    <property type="match status" value="1"/>
</dbReference>
<dbReference type="CTD" id="7096"/>
<evidence type="ECO:0000256" key="5">
    <source>
        <dbReference type="ARBA" id="ARBA00022692"/>
    </source>
</evidence>
<dbReference type="GeneID" id="108258270"/>
<evidence type="ECO:0000256" key="10">
    <source>
        <dbReference type="ARBA" id="ARBA00023136"/>
    </source>
</evidence>
<dbReference type="InterPro" id="IPR001611">
    <property type="entry name" value="Leu-rich_rpt"/>
</dbReference>
<dbReference type="GO" id="GO:0004888">
    <property type="term" value="F:transmembrane signaling receptor activity"/>
    <property type="evidence" value="ECO:0007669"/>
    <property type="project" value="InterPro"/>
</dbReference>
<keyword evidence="15" id="KW-1015">Disulfide bond</keyword>
<name>A0A2D0Q0K8_ICTPU</name>
<dbReference type="FunFam" id="3.40.50.10140:FF:000001">
    <property type="entry name" value="Toll-like receptor 2"/>
    <property type="match status" value="1"/>
</dbReference>
<dbReference type="InterPro" id="IPR003591">
    <property type="entry name" value="Leu-rich_rpt_typical-subtyp"/>
</dbReference>
<dbReference type="SUPFAM" id="SSF52200">
    <property type="entry name" value="Toll/Interleukin receptor TIR domain"/>
    <property type="match status" value="1"/>
</dbReference>
<keyword evidence="6" id="KW-0732">Signal</keyword>
<evidence type="ECO:0000256" key="8">
    <source>
        <dbReference type="ARBA" id="ARBA00022859"/>
    </source>
</evidence>
<feature type="domain" description="TIR" evidence="17">
    <location>
        <begin position="685"/>
        <end position="832"/>
    </location>
</feature>
<evidence type="ECO:0000256" key="15">
    <source>
        <dbReference type="PIRSR" id="PIRSR037595-2"/>
    </source>
</evidence>
<dbReference type="Pfam" id="PF13855">
    <property type="entry name" value="LRR_8"/>
    <property type="match status" value="1"/>
</dbReference>
<dbReference type="STRING" id="7998.ENSIPUP00000000309"/>
<dbReference type="SMART" id="SM00369">
    <property type="entry name" value="LRR_TYP"/>
    <property type="match status" value="4"/>
</dbReference>
<keyword evidence="13 14" id="KW-0395">Inflammatory response</keyword>
<proteinExistence type="inferred from homology"/>
<keyword evidence="7" id="KW-0677">Repeat</keyword>
<dbReference type="GO" id="GO:0045087">
    <property type="term" value="P:innate immune response"/>
    <property type="evidence" value="ECO:0007669"/>
    <property type="project" value="UniProtKB-UniRule"/>
</dbReference>
<dbReference type="Gene3D" id="3.40.50.10140">
    <property type="entry name" value="Toll/interleukin-1 receptor homology (TIR) domain"/>
    <property type="match status" value="1"/>
</dbReference>
<gene>
    <name evidence="19" type="primary">tlr1</name>
</gene>
<dbReference type="GO" id="GO:0006954">
    <property type="term" value="P:inflammatory response"/>
    <property type="evidence" value="ECO:0007669"/>
    <property type="project" value="UniProtKB-UniRule"/>
</dbReference>
<evidence type="ECO:0000256" key="4">
    <source>
        <dbReference type="ARBA" id="ARBA00022614"/>
    </source>
</evidence>
<evidence type="ECO:0000256" key="2">
    <source>
        <dbReference type="ARBA" id="ARBA00009634"/>
    </source>
</evidence>
<dbReference type="PROSITE" id="PS51450">
    <property type="entry name" value="LRR"/>
    <property type="match status" value="2"/>
</dbReference>
<dbReference type="OMA" id="SWNSLEY"/>
<evidence type="ECO:0000256" key="14">
    <source>
        <dbReference type="PIRNR" id="PIRNR037595"/>
    </source>
</evidence>
<evidence type="ECO:0000256" key="12">
    <source>
        <dbReference type="ARBA" id="ARBA00023180"/>
    </source>
</evidence>
<organism evidence="18 19">
    <name type="scientific">Ictalurus punctatus</name>
    <name type="common">Channel catfish</name>
    <name type="synonym">Silurus punctatus</name>
    <dbReference type="NCBI Taxonomy" id="7998"/>
    <lineage>
        <taxon>Eukaryota</taxon>
        <taxon>Metazoa</taxon>
        <taxon>Chordata</taxon>
        <taxon>Craniata</taxon>
        <taxon>Vertebrata</taxon>
        <taxon>Euteleostomi</taxon>
        <taxon>Actinopterygii</taxon>
        <taxon>Neopterygii</taxon>
        <taxon>Teleostei</taxon>
        <taxon>Ostariophysi</taxon>
        <taxon>Siluriformes</taxon>
        <taxon>Ictaluridae</taxon>
        <taxon>Ictalurus</taxon>
    </lineage>
</organism>
<dbReference type="SMART" id="SM00255">
    <property type="entry name" value="TIR"/>
    <property type="match status" value="1"/>
</dbReference>
<evidence type="ECO:0000313" key="19">
    <source>
        <dbReference type="RefSeq" id="XP_017312268.1"/>
    </source>
</evidence>
<dbReference type="PIRSF" id="PIRSF037595">
    <property type="entry name" value="Toll-like_receptor"/>
    <property type="match status" value="1"/>
</dbReference>
<keyword evidence="5 16" id="KW-0812">Transmembrane</keyword>
<evidence type="ECO:0000259" key="17">
    <source>
        <dbReference type="PROSITE" id="PS50104"/>
    </source>
</evidence>
<evidence type="ECO:0000256" key="3">
    <source>
        <dbReference type="ARBA" id="ARBA00022588"/>
    </source>
</evidence>
<accession>A0A2D0Q0K8</accession>
<dbReference type="InterPro" id="IPR035897">
    <property type="entry name" value="Toll_tir_struct_dom_sf"/>
</dbReference>
<sequence>MLHLNNMRCATVNPHHPLSRTFSKQITQNSSLIILALMKAQGLPWLSVVALLVSLPYSSLLNMETFILDYSSRNLSAVPPDLPPSVQCLDVSQNRIWTLKKHDFHRTPRLHFLNLSWNILEDIHPDTFISTPLLATLDLSHNSLKNLSHQQYLVKAQNLQYLDLSSNLFAVMALGYEFSKLMKLKWLGLSARIIQNNNFVNVSDLHLQTLFIQAQDLTVYENGSLTGAKSDKIVILMPSNVFDLPIIVDALTSFKQVELRGLYNPEDFLGILVTRKVRIQTVNLHLSSVWSTWKVITALTNSALRSTICQFSMSNLTLYDMYGDYFVIQGYSLDSFSIRQASVTVFIFNQLSLYDFIINIPARNLTFAQSPIVHMTCPKVVSMIQMLDLSDCVLTENVFKDPLGECNTLSNLEILVLKRNNLRQLMPLTSRVQLMSSLRHVDFSQNSLTYEETQGRCNWPSKISHLDLSFNEFEQTVFKCLPTALVNLNLQNNHISAIPANISGLDSLKVLDLTANRLLDLPDCLGYPKLQKLVLRGNFLHAPSTGSLKTCSHLTVVDMSMNPYICTCPLREFTNLIDEKGTLGGSNSWKYQRITVAHWPDGYRCSYPEYWRKAMLKNFSMLEITCNAGLLAVTILVPAIILIIAVGILCQQLDLPWYISMIWRWTRAKHHARSSQQRQEDLQGVHFHAFISYSQRNANWVIGQLLPKLEGEDSSTQNGLRVCHHERDFIPGRPILDNILHCIEQSRCCVFVLSSHFVQSDWCHYELYFASHQWITRGMDNIILILLEPLPTYLIPSKYYQLKAMMARRTYLEWPQDTAKQRLFWANLRAALQADLPDCGEREWE</sequence>
<evidence type="ECO:0000256" key="6">
    <source>
        <dbReference type="ARBA" id="ARBA00022729"/>
    </source>
</evidence>
<dbReference type="PRINTS" id="PR01537">
    <property type="entry name" value="INTRLKN1R1F"/>
</dbReference>
<keyword evidence="4" id="KW-0433">Leucine-rich repeat</keyword>
<keyword evidence="9 16" id="KW-1133">Transmembrane helix</keyword>
<keyword evidence="3 14" id="KW-0399">Innate immunity</keyword>
<protein>
    <submittedName>
        <fullName evidence="19">Toll-like receptor 1</fullName>
    </submittedName>
</protein>
<keyword evidence="12" id="KW-0325">Glycoprotein</keyword>
<dbReference type="AlphaFoldDB" id="A0A2D0Q0K8"/>
<keyword evidence="11 14" id="KW-0675">Receptor</keyword>
<evidence type="ECO:0000256" key="9">
    <source>
        <dbReference type="ARBA" id="ARBA00022989"/>
    </source>
</evidence>
<dbReference type="InterPro" id="IPR032675">
    <property type="entry name" value="LRR_dom_sf"/>
</dbReference>
<dbReference type="KEGG" id="ipu:108258270"/>
<comment type="subcellular location">
    <subcellularLocation>
        <location evidence="1">Membrane</location>
        <topology evidence="1">Single-pass type I membrane protein</topology>
    </subcellularLocation>
</comment>
<dbReference type="Proteomes" id="UP000221080">
    <property type="component" value="Chromosome 2"/>
</dbReference>
<feature type="disulfide bond" evidence="15">
    <location>
        <begin position="457"/>
        <end position="480"/>
    </location>
</feature>
<dbReference type="PRINTS" id="PR00019">
    <property type="entry name" value="LEURICHRPT"/>
</dbReference>
<dbReference type="InterPro" id="IPR017241">
    <property type="entry name" value="Toll-like_receptor"/>
</dbReference>
<dbReference type="RefSeq" id="XP_017312268.1">
    <property type="nucleotide sequence ID" value="XM_017456779.3"/>
</dbReference>